<dbReference type="Gene3D" id="1.20.970.30">
    <property type="entry name" value="eIF4G, eIF4E-binding domain"/>
    <property type="match status" value="1"/>
</dbReference>
<feature type="compositionally biased region" description="Pro residues" evidence="8">
    <location>
        <begin position="56"/>
        <end position="68"/>
    </location>
</feature>
<sequence length="1383" mass="152616">MDAMLNQAKYAPYAGMPPPEHYMSYSPWMQPQMVGTPHQQPQGLPGPHQPGMPMSPRNPPPQLHPPGTPTMTSALPSAGHPPHPAPSPHTHTSSLSSMSSPPPTPSSTGPNRLNTYAPSFHPRTTMSKVKITSSDGKEVQLDSLKKGNIPINPPAVPASPIRKTQVRLEKPEDKEKRLAEEQRERAKKEAEDKAKKEAEEKVKREAEEKAKKEKEEQERKKVEEQERVRKEIERQEQERRKQEEEEIARKEAEKVKDEERRRNEEERLKAEEEKVATTGESSSPATGSEPEEGELDESEEKKASEKEDAEEKFQDKGVLRINTALASPEATRKRHPGPLDLSSTRNQPIAQPLPSALATARIIEDFGSVSYPEGIKSPKVEVNVNAKRGQSIYDRDLLMQFEKDKPDNLPPLDAIGLEPSEQGAAVHQMSHGGSQRRSSAAVGPPSQGRPREGLGLGMSNLNGPAGNFNIGRFATSTKTSEEQFKESQMGRSASIAGGPPGVGTVPLPRRRPSPMVGPGALPLEYVAPLEHSASRWRPPSIIRHKQRQIYDSSPVIVDRKVRALLNKLTMERFDSISNQIISWANKSENEHDCRTLIQVIRLVFEKATDEAAWSEMYARLCRKMMEQISPKVQDEGIKNAEGKPAAGGQLFRKYLLNRCQEDFECGWAAKDESGKVVFSEEYYAAQKAKRRGLGLIKFIGELFKLQMLTERIVHECVKKLVGNVESPKEEDIESLCMLLKTVGELLDTAKARAHVDVYFSRMKKLMNNPNINYRMVFMLLDLIELRERKWKSRHAAAGPTTIPADHALAAKETAAKEKDCQRTLSMLRCGSRCGGDREQHPLGPDGWAVAENAPSRVPSKAGDLSNFGKIETNSMSFGLTGVFAKDKDKRESASLSYGSLNMFSKLMENPELAAEAAIATSSYPPSRKPSVDLGSAGASEPPQRKRRKLQLLPRSLPKPEETSRSTPAASDAGHSDDEESGAPTMSEVEAKARVGGDSEDFFSIRDLGEAELYFTELPSEHRWLFVDKLVTSAIESKEADAQLVGDFFSQAVSRNHCSQDHFEKGFAPTVEILDDIAIDTPKAFSLMAIMISGARLDRERCVRLASRIENSDMLLSLVSPNTATQRPRKTRAKEGRRYKSVSGFEQNSEDPLHDREAYAHGTQTGGLAREVLSTGNTSNAIPRVGPSPVLLKGTQHVITMDTSTREVLQLGHDHTEQAGPRNGVDLPSASALSAVPDGEKPDGRLSIIDEQVKIGLKVSVETFFAECDLEAGKKAFTECAPEHRWRLINKLVLSATMRGFKDARHVGELFSRTTQMGLCPGETFELGFAPVIDELDVLSLHTPAAATLVAMMLKGARIDSAPLEGLARRAVGDDRELLLGLLL</sequence>
<feature type="region of interest" description="Disordered" evidence="8">
    <location>
        <begin position="24"/>
        <end position="353"/>
    </location>
</feature>
<dbReference type="eggNOG" id="KOG0401">
    <property type="taxonomic scope" value="Eukaryota"/>
</dbReference>
<reference evidence="10 11" key="1">
    <citation type="journal article" date="2012" name="Science">
        <title>The Paleozoic origin of enzymatic lignin decomposition reconstructed from 31 fungal genomes.</title>
        <authorList>
            <person name="Floudas D."/>
            <person name="Binder M."/>
            <person name="Riley R."/>
            <person name="Barry K."/>
            <person name="Blanchette R.A."/>
            <person name="Henrissat B."/>
            <person name="Martinez A.T."/>
            <person name="Otillar R."/>
            <person name="Spatafora J.W."/>
            <person name="Yadav J.S."/>
            <person name="Aerts A."/>
            <person name="Benoit I."/>
            <person name="Boyd A."/>
            <person name="Carlson A."/>
            <person name="Copeland A."/>
            <person name="Coutinho P.M."/>
            <person name="de Vries R.P."/>
            <person name="Ferreira P."/>
            <person name="Findley K."/>
            <person name="Foster B."/>
            <person name="Gaskell J."/>
            <person name="Glotzer D."/>
            <person name="Gorecki P."/>
            <person name="Heitman J."/>
            <person name="Hesse C."/>
            <person name="Hori C."/>
            <person name="Igarashi K."/>
            <person name="Jurgens J.A."/>
            <person name="Kallen N."/>
            <person name="Kersten P."/>
            <person name="Kohler A."/>
            <person name="Kuees U."/>
            <person name="Kumar T.K.A."/>
            <person name="Kuo A."/>
            <person name="LaButti K."/>
            <person name="Larrondo L.F."/>
            <person name="Lindquist E."/>
            <person name="Ling A."/>
            <person name="Lombard V."/>
            <person name="Lucas S."/>
            <person name="Lundell T."/>
            <person name="Martin R."/>
            <person name="McLaughlin D.J."/>
            <person name="Morgenstern I."/>
            <person name="Morin E."/>
            <person name="Murat C."/>
            <person name="Nagy L.G."/>
            <person name="Nolan M."/>
            <person name="Ohm R.A."/>
            <person name="Patyshakuliyeva A."/>
            <person name="Rokas A."/>
            <person name="Ruiz-Duenas F.J."/>
            <person name="Sabat G."/>
            <person name="Salamov A."/>
            <person name="Samejima M."/>
            <person name="Schmutz J."/>
            <person name="Slot J.C."/>
            <person name="St John F."/>
            <person name="Stenlid J."/>
            <person name="Sun H."/>
            <person name="Sun S."/>
            <person name="Syed K."/>
            <person name="Tsang A."/>
            <person name="Wiebenga A."/>
            <person name="Young D."/>
            <person name="Pisabarro A."/>
            <person name="Eastwood D.C."/>
            <person name="Martin F."/>
            <person name="Cullen D."/>
            <person name="Grigoriev I.V."/>
            <person name="Hibbett D.S."/>
        </authorList>
    </citation>
    <scope>NUCLEOTIDE SEQUENCE</scope>
    <source>
        <strain evidence="11">FP-58527</strain>
    </source>
</reference>
<dbReference type="Gene3D" id="1.25.40.180">
    <property type="match status" value="3"/>
</dbReference>
<dbReference type="Pfam" id="PF12152">
    <property type="entry name" value="eIF_4G1"/>
    <property type="match status" value="1"/>
</dbReference>
<feature type="region of interest" description="Disordered" evidence="8">
    <location>
        <begin position="1122"/>
        <end position="1154"/>
    </location>
</feature>
<accession>S8FPZ3</accession>
<feature type="region of interest" description="Disordered" evidence="8">
    <location>
        <begin position="422"/>
        <end position="455"/>
    </location>
</feature>
<dbReference type="GO" id="GO:0003729">
    <property type="term" value="F:mRNA binding"/>
    <property type="evidence" value="ECO:0007669"/>
    <property type="project" value="TreeGrafter"/>
</dbReference>
<dbReference type="SMART" id="SM00543">
    <property type="entry name" value="MIF4G"/>
    <property type="match status" value="1"/>
</dbReference>
<keyword evidence="4" id="KW-0396">Initiation factor</keyword>
<evidence type="ECO:0000259" key="9">
    <source>
        <dbReference type="PROSITE" id="PS51366"/>
    </source>
</evidence>
<feature type="domain" description="MI" evidence="9">
    <location>
        <begin position="989"/>
        <end position="1110"/>
    </location>
</feature>
<comment type="subcellular location">
    <subcellularLocation>
        <location evidence="1">Cytoplasm</location>
    </subcellularLocation>
</comment>
<feature type="region of interest" description="Disordered" evidence="8">
    <location>
        <begin position="488"/>
        <end position="507"/>
    </location>
</feature>
<keyword evidence="3" id="KW-0963">Cytoplasm</keyword>
<protein>
    <recommendedName>
        <fullName evidence="9">MI domain-containing protein</fullName>
    </recommendedName>
</protein>
<feature type="compositionally biased region" description="Polar residues" evidence="8">
    <location>
        <begin position="111"/>
        <end position="134"/>
    </location>
</feature>
<dbReference type="InterPro" id="IPR016024">
    <property type="entry name" value="ARM-type_fold"/>
</dbReference>
<feature type="compositionally biased region" description="Basic and acidic residues" evidence="8">
    <location>
        <begin position="166"/>
        <end position="275"/>
    </location>
</feature>
<dbReference type="OrthoDB" id="514777at2759"/>
<evidence type="ECO:0000256" key="2">
    <source>
        <dbReference type="ARBA" id="ARBA00005775"/>
    </source>
</evidence>
<evidence type="ECO:0000256" key="6">
    <source>
        <dbReference type="ARBA" id="ARBA00022884"/>
    </source>
</evidence>
<dbReference type="InParanoid" id="S8FPZ3"/>
<dbReference type="InterPro" id="IPR036211">
    <property type="entry name" value="eIF4G_eIF4E-bd_sf"/>
</dbReference>
<dbReference type="FunFam" id="1.25.40.180:FF:000020">
    <property type="entry name" value="Eukaryotic translation initiation factor subunit"/>
    <property type="match status" value="1"/>
</dbReference>
<dbReference type="SUPFAM" id="SSF101489">
    <property type="entry name" value="Eukaryotic initiation factor 4f subunit eIF4g, eIF4e-binding domain"/>
    <property type="match status" value="1"/>
</dbReference>
<dbReference type="GO" id="GO:0016281">
    <property type="term" value="C:eukaryotic translation initiation factor 4F complex"/>
    <property type="evidence" value="ECO:0007669"/>
    <property type="project" value="TreeGrafter"/>
</dbReference>
<keyword evidence="5" id="KW-0597">Phosphoprotein</keyword>
<feature type="region of interest" description="Disordered" evidence="8">
    <location>
        <begin position="919"/>
        <end position="993"/>
    </location>
</feature>
<dbReference type="Pfam" id="PF02847">
    <property type="entry name" value="MA3"/>
    <property type="match status" value="1"/>
</dbReference>
<evidence type="ECO:0000256" key="7">
    <source>
        <dbReference type="ARBA" id="ARBA00022917"/>
    </source>
</evidence>
<evidence type="ECO:0000313" key="11">
    <source>
        <dbReference type="Proteomes" id="UP000015241"/>
    </source>
</evidence>
<feature type="compositionally biased region" description="Low complexity" evidence="8">
    <location>
        <begin position="88"/>
        <end position="99"/>
    </location>
</feature>
<evidence type="ECO:0000256" key="5">
    <source>
        <dbReference type="ARBA" id="ARBA00022553"/>
    </source>
</evidence>
<dbReference type="HOGENOM" id="CLU_002459_2_0_1"/>
<dbReference type="GO" id="GO:0010494">
    <property type="term" value="C:cytoplasmic stress granule"/>
    <property type="evidence" value="ECO:0007669"/>
    <property type="project" value="UniProtKB-ARBA"/>
</dbReference>
<dbReference type="PROSITE" id="PS51366">
    <property type="entry name" value="MI"/>
    <property type="match status" value="1"/>
</dbReference>
<gene>
    <name evidence="10" type="ORF">FOMPIDRAFT_1049691</name>
</gene>
<evidence type="ECO:0000256" key="4">
    <source>
        <dbReference type="ARBA" id="ARBA00022540"/>
    </source>
</evidence>
<dbReference type="EMBL" id="KE504149">
    <property type="protein sequence ID" value="EPT00370.1"/>
    <property type="molecule type" value="Genomic_DNA"/>
</dbReference>
<feature type="compositionally biased region" description="Basic and acidic residues" evidence="8">
    <location>
        <begin position="135"/>
        <end position="145"/>
    </location>
</feature>
<dbReference type="InterPro" id="IPR022745">
    <property type="entry name" value="eIF4G1_eIF4E-bd"/>
</dbReference>
<dbReference type="PANTHER" id="PTHR23253">
    <property type="entry name" value="EUKARYOTIC TRANSLATION INITIATION FACTOR 4 GAMMA"/>
    <property type="match status" value="1"/>
</dbReference>
<dbReference type="GO" id="GO:0003743">
    <property type="term" value="F:translation initiation factor activity"/>
    <property type="evidence" value="ECO:0007669"/>
    <property type="project" value="UniProtKB-KW"/>
</dbReference>
<feature type="compositionally biased region" description="Low complexity" evidence="8">
    <location>
        <begin position="35"/>
        <end position="55"/>
    </location>
</feature>
<dbReference type="Pfam" id="PF02854">
    <property type="entry name" value="MIF4G"/>
    <property type="match status" value="1"/>
</dbReference>
<feature type="compositionally biased region" description="Basic and acidic residues" evidence="8">
    <location>
        <begin position="299"/>
        <end position="318"/>
    </location>
</feature>
<evidence type="ECO:0000256" key="3">
    <source>
        <dbReference type="ARBA" id="ARBA00022490"/>
    </source>
</evidence>
<dbReference type="Proteomes" id="UP000015241">
    <property type="component" value="Unassembled WGS sequence"/>
</dbReference>
<proteinExistence type="inferred from homology"/>
<dbReference type="InterPro" id="IPR003890">
    <property type="entry name" value="MIF4G-like_typ-3"/>
</dbReference>
<keyword evidence="11" id="KW-1185">Reference proteome</keyword>
<name>S8FPZ3_FOMSC</name>
<keyword evidence="6" id="KW-0694">RNA-binding</keyword>
<dbReference type="InterPro" id="IPR003891">
    <property type="entry name" value="Initiation_fac_eIF4g_MI"/>
</dbReference>
<keyword evidence="7" id="KW-0648">Protein biosynthesis</keyword>
<evidence type="ECO:0000256" key="1">
    <source>
        <dbReference type="ARBA" id="ARBA00004496"/>
    </source>
</evidence>
<dbReference type="SUPFAM" id="SSF48371">
    <property type="entry name" value="ARM repeat"/>
    <property type="match status" value="2"/>
</dbReference>
<dbReference type="STRING" id="743788.S8FPZ3"/>
<evidence type="ECO:0000256" key="8">
    <source>
        <dbReference type="SAM" id="MobiDB-lite"/>
    </source>
</evidence>
<feature type="compositionally biased region" description="Acidic residues" evidence="8">
    <location>
        <begin position="289"/>
        <end position="298"/>
    </location>
</feature>
<evidence type="ECO:0000313" key="10">
    <source>
        <dbReference type="EMBL" id="EPT00370.1"/>
    </source>
</evidence>
<organism evidence="10 11">
    <name type="scientific">Fomitopsis schrenkii</name>
    <name type="common">Brown rot fungus</name>
    <dbReference type="NCBI Taxonomy" id="2126942"/>
    <lineage>
        <taxon>Eukaryota</taxon>
        <taxon>Fungi</taxon>
        <taxon>Dikarya</taxon>
        <taxon>Basidiomycota</taxon>
        <taxon>Agaricomycotina</taxon>
        <taxon>Agaricomycetes</taxon>
        <taxon>Polyporales</taxon>
        <taxon>Fomitopsis</taxon>
    </lineage>
</organism>
<comment type="similarity">
    <text evidence="2">Belongs to the eukaryotic initiation factor 4G family.</text>
</comment>
<dbReference type="PANTHER" id="PTHR23253:SF9">
    <property type="entry name" value="EUKARYOTIC TRANSLATION INITIATION FACTOR 4 GAMMA 2"/>
    <property type="match status" value="1"/>
</dbReference>